<evidence type="ECO:0000256" key="1">
    <source>
        <dbReference type="SAM" id="MobiDB-lite"/>
    </source>
</evidence>
<feature type="region of interest" description="Disordered" evidence="1">
    <location>
        <begin position="12"/>
        <end position="51"/>
    </location>
</feature>
<comment type="caution">
    <text evidence="2">The sequence shown here is derived from an EMBL/GenBank/DDBJ whole genome shotgun (WGS) entry which is preliminary data.</text>
</comment>
<gene>
    <name evidence="2" type="ORF">PPACK8108_LOCUS18510</name>
</gene>
<evidence type="ECO:0000313" key="3">
    <source>
        <dbReference type="Proteomes" id="UP001153365"/>
    </source>
</evidence>
<feature type="compositionally biased region" description="Gly residues" evidence="1">
    <location>
        <begin position="14"/>
        <end position="23"/>
    </location>
</feature>
<organism evidence="2 3">
    <name type="scientific">Phakopsora pachyrhizi</name>
    <name type="common">Asian soybean rust disease fungus</name>
    <dbReference type="NCBI Taxonomy" id="170000"/>
    <lineage>
        <taxon>Eukaryota</taxon>
        <taxon>Fungi</taxon>
        <taxon>Dikarya</taxon>
        <taxon>Basidiomycota</taxon>
        <taxon>Pucciniomycotina</taxon>
        <taxon>Pucciniomycetes</taxon>
        <taxon>Pucciniales</taxon>
        <taxon>Phakopsoraceae</taxon>
        <taxon>Phakopsora</taxon>
    </lineage>
</organism>
<protein>
    <submittedName>
        <fullName evidence="2">Uncharacterized protein</fullName>
    </submittedName>
</protein>
<dbReference type="Proteomes" id="UP001153365">
    <property type="component" value="Unassembled WGS sequence"/>
</dbReference>
<dbReference type="AlphaFoldDB" id="A0AAV0BB50"/>
<name>A0AAV0BB50_PHAPC</name>
<proteinExistence type="predicted"/>
<sequence length="51" mass="5367">MASDFSRWAMGMEMEGGGKGQGAQGIPVLPGNQGEGRGRAGDFSRWPWAIA</sequence>
<evidence type="ECO:0000313" key="2">
    <source>
        <dbReference type="EMBL" id="CAH7684368.1"/>
    </source>
</evidence>
<reference evidence="2" key="1">
    <citation type="submission" date="2022-06" db="EMBL/GenBank/DDBJ databases">
        <authorList>
            <consortium name="SYNGENTA / RWTH Aachen University"/>
        </authorList>
    </citation>
    <scope>NUCLEOTIDE SEQUENCE</scope>
</reference>
<dbReference type="EMBL" id="CALTRL010005346">
    <property type="protein sequence ID" value="CAH7684368.1"/>
    <property type="molecule type" value="Genomic_DNA"/>
</dbReference>
<accession>A0AAV0BB50</accession>
<keyword evidence="3" id="KW-1185">Reference proteome</keyword>